<comment type="similarity">
    <text evidence="7">Belongs to the binding-protein-dependent transport system permease family.</text>
</comment>
<keyword evidence="5 7" id="KW-1133">Transmembrane helix</keyword>
<comment type="subcellular location">
    <subcellularLocation>
        <location evidence="1 7">Cell membrane</location>
        <topology evidence="1 7">Multi-pass membrane protein</topology>
    </subcellularLocation>
</comment>
<name>A0A927IEU1_9ACTN</name>
<feature type="transmembrane region" description="Helical" evidence="7">
    <location>
        <begin position="166"/>
        <end position="192"/>
    </location>
</feature>
<evidence type="ECO:0000256" key="3">
    <source>
        <dbReference type="ARBA" id="ARBA00022475"/>
    </source>
</evidence>
<dbReference type="PROSITE" id="PS50928">
    <property type="entry name" value="ABC_TM1"/>
    <property type="match status" value="1"/>
</dbReference>
<comment type="caution">
    <text evidence="9">The sequence shown here is derived from an EMBL/GenBank/DDBJ whole genome shotgun (WGS) entry which is preliminary data.</text>
</comment>
<evidence type="ECO:0000256" key="1">
    <source>
        <dbReference type="ARBA" id="ARBA00004651"/>
    </source>
</evidence>
<feature type="transmembrane region" description="Helical" evidence="7">
    <location>
        <begin position="115"/>
        <end position="135"/>
    </location>
</feature>
<gene>
    <name evidence="9" type="ORF">IF129_23575</name>
</gene>
<feature type="transmembrane region" description="Helical" evidence="7">
    <location>
        <begin position="212"/>
        <end position="232"/>
    </location>
</feature>
<dbReference type="Gene3D" id="1.10.3720.10">
    <property type="entry name" value="MetI-like"/>
    <property type="match status" value="1"/>
</dbReference>
<protein>
    <submittedName>
        <fullName evidence="9">ABC transporter permease</fullName>
    </submittedName>
</protein>
<evidence type="ECO:0000256" key="2">
    <source>
        <dbReference type="ARBA" id="ARBA00022448"/>
    </source>
</evidence>
<keyword evidence="3" id="KW-1003">Cell membrane</keyword>
<reference evidence="9" key="1">
    <citation type="submission" date="2020-09" db="EMBL/GenBank/DDBJ databases">
        <title>Secondary metabolite and genome analysis of marine Streptomyces chumphonensis KK1-2T.</title>
        <authorList>
            <person name="Phongsopitanun W."/>
            <person name="Kanchanasin P."/>
            <person name="Pittayakhajonwut P."/>
            <person name="Suwanborirux K."/>
            <person name="Tanasupawat S."/>
        </authorList>
    </citation>
    <scope>NUCLEOTIDE SEQUENCE</scope>
    <source>
        <strain evidence="9">KK1-2</strain>
    </source>
</reference>
<accession>A0A927IEU1</accession>
<keyword evidence="10" id="KW-1185">Reference proteome</keyword>
<proteinExistence type="inferred from homology"/>
<dbReference type="Proteomes" id="UP000632289">
    <property type="component" value="Unassembled WGS sequence"/>
</dbReference>
<feature type="transmembrane region" description="Helical" evidence="7">
    <location>
        <begin position="59"/>
        <end position="78"/>
    </location>
</feature>
<evidence type="ECO:0000259" key="8">
    <source>
        <dbReference type="PROSITE" id="PS50928"/>
    </source>
</evidence>
<dbReference type="PANTHER" id="PTHR30151:SF20">
    <property type="entry name" value="ABC TRANSPORTER PERMEASE PROTEIN HI_0355-RELATED"/>
    <property type="match status" value="1"/>
</dbReference>
<dbReference type="InterPro" id="IPR000515">
    <property type="entry name" value="MetI-like"/>
</dbReference>
<dbReference type="CDD" id="cd06261">
    <property type="entry name" value="TM_PBP2"/>
    <property type="match status" value="1"/>
</dbReference>
<dbReference type="SUPFAM" id="SSF161098">
    <property type="entry name" value="MetI-like"/>
    <property type="match status" value="1"/>
</dbReference>
<dbReference type="GO" id="GO:0005886">
    <property type="term" value="C:plasma membrane"/>
    <property type="evidence" value="ECO:0007669"/>
    <property type="project" value="UniProtKB-SubCell"/>
</dbReference>
<sequence length="245" mass="25553">MAPPLVPGLLILALWVALVRGGAVSPFFLPLPSDIAREFLAGVTRGTLLDATATTLRESLLGVLLGASVAVPLGYLMARSRLAARAFQPYVAATQAVPAVALAPLLALWMGYGVFPVVVLCALMVFFPIMVNTMLGIHGVDREVLAAARVDGVGAWRMMRHIEFPLALPSVLAGIRTGVTLSATGAVVGEFVMGGEGLGQLLAVQRSGADTVGMFATLLILSALAITMYGLTRLVEVYVAARLEG</sequence>
<keyword evidence="6 7" id="KW-0472">Membrane</keyword>
<evidence type="ECO:0000256" key="4">
    <source>
        <dbReference type="ARBA" id="ARBA00022692"/>
    </source>
</evidence>
<dbReference type="EMBL" id="JACXYU010000017">
    <property type="protein sequence ID" value="MBD3934532.1"/>
    <property type="molecule type" value="Genomic_DNA"/>
</dbReference>
<evidence type="ECO:0000313" key="9">
    <source>
        <dbReference type="EMBL" id="MBD3934532.1"/>
    </source>
</evidence>
<keyword evidence="4 7" id="KW-0812">Transmembrane</keyword>
<dbReference type="AlphaFoldDB" id="A0A927IEU1"/>
<organism evidence="9 10">
    <name type="scientific">Streptomyces chumphonensis</name>
    <dbReference type="NCBI Taxonomy" id="1214925"/>
    <lineage>
        <taxon>Bacteria</taxon>
        <taxon>Bacillati</taxon>
        <taxon>Actinomycetota</taxon>
        <taxon>Actinomycetes</taxon>
        <taxon>Kitasatosporales</taxon>
        <taxon>Streptomycetaceae</taxon>
        <taxon>Streptomyces</taxon>
    </lineage>
</organism>
<dbReference type="InterPro" id="IPR035906">
    <property type="entry name" value="MetI-like_sf"/>
</dbReference>
<dbReference type="Pfam" id="PF00528">
    <property type="entry name" value="BPD_transp_1"/>
    <property type="match status" value="1"/>
</dbReference>
<feature type="transmembrane region" description="Helical" evidence="7">
    <location>
        <begin position="90"/>
        <end position="109"/>
    </location>
</feature>
<keyword evidence="2 7" id="KW-0813">Transport</keyword>
<feature type="domain" description="ABC transmembrane type-1" evidence="8">
    <location>
        <begin position="52"/>
        <end position="230"/>
    </location>
</feature>
<dbReference type="PANTHER" id="PTHR30151">
    <property type="entry name" value="ALKANE SULFONATE ABC TRANSPORTER-RELATED, MEMBRANE SUBUNIT"/>
    <property type="match status" value="1"/>
</dbReference>
<evidence type="ECO:0000313" key="10">
    <source>
        <dbReference type="Proteomes" id="UP000632289"/>
    </source>
</evidence>
<evidence type="ECO:0000256" key="5">
    <source>
        <dbReference type="ARBA" id="ARBA00022989"/>
    </source>
</evidence>
<evidence type="ECO:0000256" key="6">
    <source>
        <dbReference type="ARBA" id="ARBA00023136"/>
    </source>
</evidence>
<dbReference type="GO" id="GO:0055085">
    <property type="term" value="P:transmembrane transport"/>
    <property type="evidence" value="ECO:0007669"/>
    <property type="project" value="InterPro"/>
</dbReference>
<evidence type="ECO:0000256" key="7">
    <source>
        <dbReference type="RuleBase" id="RU363032"/>
    </source>
</evidence>